<evidence type="ECO:0000256" key="3">
    <source>
        <dbReference type="ARBA" id="ARBA00013266"/>
    </source>
</evidence>
<comment type="caution">
    <text evidence="9">The sequence shown here is derived from an EMBL/GenBank/DDBJ whole genome shotgun (WGS) entry which is preliminary data.</text>
</comment>
<evidence type="ECO:0000313" key="10">
    <source>
        <dbReference type="Proteomes" id="UP001370490"/>
    </source>
</evidence>
<feature type="region of interest" description="Disordered" evidence="7">
    <location>
        <begin position="1"/>
        <end position="24"/>
    </location>
</feature>
<feature type="compositionally biased region" description="Low complexity" evidence="7">
    <location>
        <begin position="12"/>
        <end position="23"/>
    </location>
</feature>
<dbReference type="SUPFAM" id="SSF51161">
    <property type="entry name" value="Trimeric LpxA-like enzymes"/>
    <property type="match status" value="1"/>
</dbReference>
<reference evidence="9 10" key="1">
    <citation type="submission" date="2023-12" db="EMBL/GenBank/DDBJ databases">
        <title>A high-quality genome assembly for Dillenia turbinata (Dilleniales).</title>
        <authorList>
            <person name="Chanderbali A."/>
        </authorList>
    </citation>
    <scope>NUCLEOTIDE SEQUENCE [LARGE SCALE GENOMIC DNA]</scope>
    <source>
        <strain evidence="9">LSX21</strain>
        <tissue evidence="9">Leaf</tissue>
    </source>
</reference>
<dbReference type="Gene3D" id="2.160.10.10">
    <property type="entry name" value="Hexapeptide repeat proteins"/>
    <property type="match status" value="1"/>
</dbReference>
<dbReference type="SMART" id="SM00971">
    <property type="entry name" value="SATase_N"/>
    <property type="match status" value="1"/>
</dbReference>
<organism evidence="9 10">
    <name type="scientific">Dillenia turbinata</name>
    <dbReference type="NCBI Taxonomy" id="194707"/>
    <lineage>
        <taxon>Eukaryota</taxon>
        <taxon>Viridiplantae</taxon>
        <taxon>Streptophyta</taxon>
        <taxon>Embryophyta</taxon>
        <taxon>Tracheophyta</taxon>
        <taxon>Spermatophyta</taxon>
        <taxon>Magnoliopsida</taxon>
        <taxon>eudicotyledons</taxon>
        <taxon>Gunneridae</taxon>
        <taxon>Pentapetalae</taxon>
        <taxon>Dilleniales</taxon>
        <taxon>Dilleniaceae</taxon>
        <taxon>Dillenia</taxon>
    </lineage>
</organism>
<dbReference type="PROSITE" id="PS00101">
    <property type="entry name" value="HEXAPEP_TRANSFERASES"/>
    <property type="match status" value="1"/>
</dbReference>
<name>A0AAN8YVX1_9MAGN</name>
<protein>
    <recommendedName>
        <fullName evidence="3">serine O-acetyltransferase</fullName>
        <ecNumber evidence="3">2.3.1.30</ecNumber>
    </recommendedName>
</protein>
<evidence type="ECO:0000256" key="7">
    <source>
        <dbReference type="SAM" id="MobiDB-lite"/>
    </source>
</evidence>
<dbReference type="Pfam" id="PF00132">
    <property type="entry name" value="Hexapep"/>
    <property type="match status" value="1"/>
</dbReference>
<dbReference type="Pfam" id="PF06426">
    <property type="entry name" value="SATase_N"/>
    <property type="match status" value="1"/>
</dbReference>
<dbReference type="InterPro" id="IPR001451">
    <property type="entry name" value="Hexapep"/>
</dbReference>
<proteinExistence type="inferred from homology"/>
<keyword evidence="6" id="KW-0012">Acyltransferase</keyword>
<dbReference type="InterPro" id="IPR011004">
    <property type="entry name" value="Trimer_LpxA-like_sf"/>
</dbReference>
<dbReference type="InterPro" id="IPR053376">
    <property type="entry name" value="Serine_acetyltransferase"/>
</dbReference>
<dbReference type="InterPro" id="IPR018357">
    <property type="entry name" value="Hexapep_transf_CS"/>
</dbReference>
<sequence length="296" mass="31702">MPVQQEQPHSPPSEIIDSSSSSTCDDESWVWAQIKAEARRDAESEPALASYLYSTILFHSSLSRSLSFHLGNKLCSSTLLSTLLYDLFLNAYSTDASLPCAAVADLRASRLRDPACTSFSHCLLDYKGFLAIQAQRVSHRLWIQGRKPLALALQSRITDVFAVDIHPNVKIGKGILLDHATGVVIGETTVIGNNVSILQHVTLGGTGKVGGDRHPKIGDGVLIGAGATILGNVKIGDGVKIGAGSLVLIDVPAWTTAVGNPARLVGGKEQPKKHQEVPGESMDHTSFISEWSDYII</sequence>
<evidence type="ECO:0000256" key="6">
    <source>
        <dbReference type="ARBA" id="ARBA00023315"/>
    </source>
</evidence>
<keyword evidence="10" id="KW-1185">Reference proteome</keyword>
<accession>A0AAN8YVX1</accession>
<keyword evidence="5" id="KW-0808">Transferase</keyword>
<keyword evidence="4" id="KW-0028">Amino-acid biosynthesis</keyword>
<dbReference type="GO" id="GO:0006535">
    <property type="term" value="P:cysteine biosynthetic process from serine"/>
    <property type="evidence" value="ECO:0007669"/>
    <property type="project" value="InterPro"/>
</dbReference>
<dbReference type="InterPro" id="IPR045304">
    <property type="entry name" value="LbH_SAT"/>
</dbReference>
<dbReference type="GO" id="GO:0005737">
    <property type="term" value="C:cytoplasm"/>
    <property type="evidence" value="ECO:0007669"/>
    <property type="project" value="InterPro"/>
</dbReference>
<dbReference type="GO" id="GO:0009001">
    <property type="term" value="F:serine O-acetyltransferase activity"/>
    <property type="evidence" value="ECO:0007669"/>
    <property type="project" value="UniProtKB-EC"/>
</dbReference>
<dbReference type="NCBIfam" id="NF041874">
    <property type="entry name" value="EPS_EpsC"/>
    <property type="match status" value="1"/>
</dbReference>
<evidence type="ECO:0000313" key="9">
    <source>
        <dbReference type="EMBL" id="KAK6914777.1"/>
    </source>
</evidence>
<dbReference type="AlphaFoldDB" id="A0AAN8YVX1"/>
<gene>
    <name evidence="9" type="ORF">RJ641_019894</name>
</gene>
<dbReference type="InterPro" id="IPR010493">
    <property type="entry name" value="Ser_AcTrfase_N"/>
</dbReference>
<dbReference type="CDD" id="cd03354">
    <property type="entry name" value="LbH_SAT"/>
    <property type="match status" value="1"/>
</dbReference>
<dbReference type="InterPro" id="IPR042122">
    <property type="entry name" value="Ser_AcTrfase_N_sf"/>
</dbReference>
<dbReference type="FunFam" id="2.160.10.10:FF:000002">
    <property type="entry name" value="Serine acetyltransferase"/>
    <property type="match status" value="1"/>
</dbReference>
<dbReference type="PANTHER" id="PTHR42811">
    <property type="entry name" value="SERINE ACETYLTRANSFERASE"/>
    <property type="match status" value="1"/>
</dbReference>
<evidence type="ECO:0000256" key="1">
    <source>
        <dbReference type="ARBA" id="ARBA00004876"/>
    </source>
</evidence>
<feature type="domain" description="Serine acetyltransferase N-terminal" evidence="8">
    <location>
        <begin position="30"/>
        <end position="134"/>
    </location>
</feature>
<comment type="pathway">
    <text evidence="1">Amino-acid biosynthesis; L-cysteine biosynthesis; L-cysteine from L-serine: step 1/2.</text>
</comment>
<dbReference type="Proteomes" id="UP001370490">
    <property type="component" value="Unassembled WGS sequence"/>
</dbReference>
<comment type="similarity">
    <text evidence="2">Belongs to the transferase hexapeptide repeat family.</text>
</comment>
<dbReference type="EMBL" id="JBAMMX010000025">
    <property type="protein sequence ID" value="KAK6914777.1"/>
    <property type="molecule type" value="Genomic_DNA"/>
</dbReference>
<dbReference type="EC" id="2.3.1.30" evidence="3"/>
<evidence type="ECO:0000256" key="5">
    <source>
        <dbReference type="ARBA" id="ARBA00022679"/>
    </source>
</evidence>
<evidence type="ECO:0000259" key="8">
    <source>
        <dbReference type="SMART" id="SM00971"/>
    </source>
</evidence>
<evidence type="ECO:0000256" key="2">
    <source>
        <dbReference type="ARBA" id="ARBA00007274"/>
    </source>
</evidence>
<evidence type="ECO:0000256" key="4">
    <source>
        <dbReference type="ARBA" id="ARBA00022605"/>
    </source>
</evidence>
<dbReference type="Gene3D" id="1.10.3130.10">
    <property type="entry name" value="serine acetyltransferase, domain 1"/>
    <property type="match status" value="1"/>
</dbReference>